<dbReference type="Pfam" id="PF01086">
    <property type="entry name" value="Clathrin_lg_ch"/>
    <property type="match status" value="1"/>
</dbReference>
<dbReference type="AlphaFoldDB" id="A0A6U3ELE0"/>
<evidence type="ECO:0000256" key="7">
    <source>
        <dbReference type="SAM" id="Coils"/>
    </source>
</evidence>
<organism evidence="9">
    <name type="scientific">Lotharella globosa</name>
    <dbReference type="NCBI Taxonomy" id="91324"/>
    <lineage>
        <taxon>Eukaryota</taxon>
        <taxon>Sar</taxon>
        <taxon>Rhizaria</taxon>
        <taxon>Cercozoa</taxon>
        <taxon>Chlorarachniophyceae</taxon>
        <taxon>Lotharella</taxon>
    </lineage>
</organism>
<dbReference type="GO" id="GO:0016192">
    <property type="term" value="P:vesicle-mediated transport"/>
    <property type="evidence" value="ECO:0007669"/>
    <property type="project" value="InterPro"/>
</dbReference>
<dbReference type="GO" id="GO:0005198">
    <property type="term" value="F:structural molecule activity"/>
    <property type="evidence" value="ECO:0007669"/>
    <property type="project" value="InterPro"/>
</dbReference>
<accession>A0A6U3ELE0</accession>
<evidence type="ECO:0000313" key="9">
    <source>
        <dbReference type="EMBL" id="CAE0678272.1"/>
    </source>
</evidence>
<evidence type="ECO:0000256" key="1">
    <source>
        <dbReference type="ARBA" id="ARBA00004180"/>
    </source>
</evidence>
<keyword evidence="7" id="KW-0175">Coiled coil</keyword>
<sequence>MEDQLSPMRAEMQGGENVFYDQGSEDPPVEGEEDPFGAAVDEGAGEGGAGAQDDPDAVFDVDGAGAGEVAAAEDDPFGGALDAKDAGDITTMAPPADGPYAKWEEEHKKLLEERLQAAREKKEKNLEEAESALIKFDEKRGADKEKMHEDNLADEKEKRAQIEKLFKSGENDWEKVCKMLSLKADSNRKVDRFRKLLATLKVEGTYAKSKREGKA</sequence>
<name>A0A6U3ELE0_9EUKA</name>
<dbReference type="InterPro" id="IPR000996">
    <property type="entry name" value="Clathrin_L-chain"/>
</dbReference>
<feature type="compositionally biased region" description="Acidic residues" evidence="8">
    <location>
        <begin position="23"/>
        <end position="35"/>
    </location>
</feature>
<proteinExistence type="inferred from homology"/>
<feature type="compositionally biased region" description="Low complexity" evidence="8">
    <location>
        <begin position="60"/>
        <end position="70"/>
    </location>
</feature>
<dbReference type="GO" id="GO:0030132">
    <property type="term" value="C:clathrin coat of coated pit"/>
    <property type="evidence" value="ECO:0007669"/>
    <property type="project" value="InterPro"/>
</dbReference>
<evidence type="ECO:0000256" key="5">
    <source>
        <dbReference type="ARBA" id="ARBA00023329"/>
    </source>
</evidence>
<comment type="similarity">
    <text evidence="2 6">Belongs to the clathrin light chain family.</text>
</comment>
<evidence type="ECO:0000256" key="6">
    <source>
        <dbReference type="RuleBase" id="RU363137"/>
    </source>
</evidence>
<dbReference type="GO" id="GO:0006886">
    <property type="term" value="P:intracellular protein transport"/>
    <property type="evidence" value="ECO:0007669"/>
    <property type="project" value="InterPro"/>
</dbReference>
<feature type="region of interest" description="Disordered" evidence="8">
    <location>
        <begin position="1"/>
        <end position="100"/>
    </location>
</feature>
<keyword evidence="5 6" id="KW-0968">Cytoplasmic vesicle</keyword>
<evidence type="ECO:0000256" key="4">
    <source>
        <dbReference type="ARBA" id="ARBA00023176"/>
    </source>
</evidence>
<dbReference type="EMBL" id="HBIV01042762">
    <property type="protein sequence ID" value="CAE0678272.1"/>
    <property type="molecule type" value="Transcribed_RNA"/>
</dbReference>
<evidence type="ECO:0000256" key="8">
    <source>
        <dbReference type="SAM" id="MobiDB-lite"/>
    </source>
</evidence>
<protein>
    <recommendedName>
        <fullName evidence="6">Clathrin light chain</fullName>
    </recommendedName>
</protein>
<evidence type="ECO:0000256" key="2">
    <source>
        <dbReference type="ARBA" id="ARBA00005263"/>
    </source>
</evidence>
<feature type="coiled-coil region" evidence="7">
    <location>
        <begin position="100"/>
        <end position="165"/>
    </location>
</feature>
<keyword evidence="3 6" id="KW-0472">Membrane</keyword>
<comment type="function">
    <text evidence="6">Clathrin is the major protein of the polyhedral coat of coated pits and vesicles.</text>
</comment>
<gene>
    <name evidence="9" type="ORF">LGLO00237_LOCUS30054</name>
</gene>
<dbReference type="GO" id="GO:0030130">
    <property type="term" value="C:clathrin coat of trans-Golgi network vesicle"/>
    <property type="evidence" value="ECO:0007669"/>
    <property type="project" value="InterPro"/>
</dbReference>
<reference evidence="9" key="1">
    <citation type="submission" date="2021-01" db="EMBL/GenBank/DDBJ databases">
        <authorList>
            <person name="Corre E."/>
            <person name="Pelletier E."/>
            <person name="Niang G."/>
            <person name="Scheremetjew M."/>
            <person name="Finn R."/>
            <person name="Kale V."/>
            <person name="Holt S."/>
            <person name="Cochrane G."/>
            <person name="Meng A."/>
            <person name="Brown T."/>
            <person name="Cohen L."/>
        </authorList>
    </citation>
    <scope>NUCLEOTIDE SEQUENCE</scope>
    <source>
        <strain evidence="9">CCCM811</strain>
    </source>
</reference>
<comment type="subcellular location">
    <subcellularLocation>
        <location evidence="1 6">Cytoplasmic vesicle membrane</location>
        <topology evidence="1 6">Peripheral membrane protein</topology>
        <orientation evidence="1 6">Cytoplasmic side</orientation>
    </subcellularLocation>
    <subcellularLocation>
        <location evidence="6">Membrane</location>
        <location evidence="6">Coated pit</location>
        <topology evidence="6">Peripheral membrane protein</topology>
        <orientation evidence="6">Cytoplasmic side</orientation>
    </subcellularLocation>
    <text evidence="6">Cytoplasmic face of coated pits and vesicles.</text>
</comment>
<keyword evidence="4 6" id="KW-0168">Coated pit</keyword>
<evidence type="ECO:0000256" key="3">
    <source>
        <dbReference type="ARBA" id="ARBA00023136"/>
    </source>
</evidence>